<name>A0A2N9HN58_FAGSY</name>
<dbReference type="InterPro" id="IPR005135">
    <property type="entry name" value="Endo/exonuclease/phosphatase"/>
</dbReference>
<dbReference type="Gene3D" id="3.60.10.10">
    <property type="entry name" value="Endonuclease/exonuclease/phosphatase"/>
    <property type="match status" value="1"/>
</dbReference>
<dbReference type="SUPFAM" id="SSF56219">
    <property type="entry name" value="DNase I-like"/>
    <property type="match status" value="1"/>
</dbReference>
<dbReference type="InterPro" id="IPR026960">
    <property type="entry name" value="RVT-Znf"/>
</dbReference>
<feature type="domain" description="CCHC-type" evidence="4">
    <location>
        <begin position="223"/>
        <end position="237"/>
    </location>
</feature>
<dbReference type="InterPro" id="IPR044730">
    <property type="entry name" value="RNase_H-like_dom_plant"/>
</dbReference>
<dbReference type="EMBL" id="OIVN01003720">
    <property type="protein sequence ID" value="SPD13140.1"/>
    <property type="molecule type" value="Genomic_DNA"/>
</dbReference>
<protein>
    <recommendedName>
        <fullName evidence="7">CCHC-type domain-containing protein</fullName>
    </recommendedName>
</protein>
<dbReference type="SUPFAM" id="SSF56672">
    <property type="entry name" value="DNA/RNA polymerases"/>
    <property type="match status" value="1"/>
</dbReference>
<keyword evidence="1" id="KW-0479">Metal-binding</keyword>
<evidence type="ECO:0000256" key="2">
    <source>
        <dbReference type="SAM" id="Coils"/>
    </source>
</evidence>
<dbReference type="PANTHER" id="PTHR33116">
    <property type="entry name" value="REVERSE TRANSCRIPTASE ZINC-BINDING DOMAIN-CONTAINING PROTEIN-RELATED-RELATED"/>
    <property type="match status" value="1"/>
</dbReference>
<sequence>MEPQSSRTNEDPMEEFEEELEHLVDKANRLICKNGRFSLKASSAEGEKADRLTLVGKVIAEKVLNKNKVVVITTKAWAPAKGMSVKVVGDNLFPFLFKEEADKRRVECQNPWNVDGFHLILKKPEKNKIPKELDFSKTTFWVQAHNLPLEYISKENAEAIGNGMGKFIEADLAGVVDARWGNFIRVKVEVSVTKPLQNGFWLERLSLADLWIQLKYERLSDFCYQCGRLGHLRRDCRWNREKQGGPSQEGRKDFGRWMIADSIFSKANRVSDLLFSDVIDAHLAEDRISNGDEDEEERVIHDQEERVETLVSNTEAEILLQQVISAAEYDEEVGLDGTFSFVNSNLKGSRLGESEWKSDKGASSSGTIKDLVLSEPNQEITPQLVVRLGPCGPIQKQLIPMGFSLTQARFLAWASIMHSKDKAKPNTNPHNVIIRDLEESPGEEKSRTPKRDREDAEEVEEMNSKKLKLEPVRKVNERQTRLAKEKAAEAKRLRELRKLARDKEGRKRLEELKEEERSSTMMMIDSKAEEAGHTQPPKIPFWDHLNKIAAAFSGPWLCCGDFNCIVSQAEKKGGRSFVESSRGELRNFLDNCSLIDLGFKGNSFTWTNKRMGRDNIKERLDRAVANAEWKRLFPKATIKHLPMLSSDHAPLVINSHEDIPSGPKPFRFEEAWTRDNNCSMVIKKAWVDRTRSPPQQSLSIRIKNVKVQLKWWNKFVFGSIQSRAIKVKDELERVQALDATLENGIKEEKLQKEYDECLRREELLWRQKSRVTWLTTSDLNTKFFHITTLVRRRRNQICFLKNNSGSWVQGNEAIGTSFSSFFSELFKSSNPSIPMEVENLFSNVISSEENEEICNIPTEVEIKNAVFSMGSLKAPGPDGLPPLFYKRYWEIVKKEVIGAVQNFFYTGTLQRQLNYTYIALIPKLEGAASVNQFRPISLCNVVYKIISKILASRLKPLLPKIISPWQGAFVPGRVIQDNTIIAQEVIHAMKKTKGKQGYMALKMDMEKAYDRMEWSLILKVMERLGFCHKWISLIKECIASSSFSVLINGSPSGHFSPSRGLRQGDPLSPFLFILGSEVLSRLLHNAENMGSFKGFPLAPACPKVSHLLFADDLIIFAKATVEDAKAIQSCIDLYQHCSGQLVNAKKSAIMFSKRVPRRMQREISRVSGLKSTHFHAKYLGLPLCNEKSRSNTLEQVVERVALKVQGWKQNLLSQASRFCYIRAVGAATSIYPMSSWLFPKNTCSKIDGLLRDFWWGFKEGKRGLYLKAWDSICVPKSARGLGLRRSHDINNALLSKLGWSVATKEDKIWVQYLSAKYLRRESFWSTKARGNASWVWKSILSTRDTLVKGTCWKISTGIGINIWSNPWVPKCHGFKPKPRSQGEQAVNWISDLILTNPRRWDEAKLEECFDGESVQHIKEIQLGEVCQEDKLIWCPSNTGSLTAKSTYWTAQQHRFVIPGLLDKKFWLAIWSLKIHERLKLLLWKMCWGILPTRSILGSRFQVDLLTCSLCNLGIESIEHLFIECPFARIAWSLAPWPIRFDLLNYNSIVDWVKAIIKPTTSLGIRKEEEHKFIIYATVLCDVLWMNRNLANHNSNSLNPSLIAAQVHKVAASHCNAWDFKVFDRGRHSGWSPPTPPNVKINFDAAVGPNGSYLAAVCCDHNAKILGVWSDFCDSSDPLIAEARAALLAVKKMKEEGFKWVCFEGDSLIVSQAIQGLSHAQFWDFNIVAHSVAQWAAACKVRGTIPISSIPVHLIEKRAEGDGSSAASF</sequence>
<dbReference type="InterPro" id="IPR036875">
    <property type="entry name" value="Znf_CCHC_sf"/>
</dbReference>
<reference evidence="6" key="1">
    <citation type="submission" date="2018-02" db="EMBL/GenBank/DDBJ databases">
        <authorList>
            <person name="Cohen D.B."/>
            <person name="Kent A.D."/>
        </authorList>
    </citation>
    <scope>NUCLEOTIDE SEQUENCE</scope>
</reference>
<dbReference type="GO" id="GO:0003676">
    <property type="term" value="F:nucleic acid binding"/>
    <property type="evidence" value="ECO:0007669"/>
    <property type="project" value="InterPro"/>
</dbReference>
<gene>
    <name evidence="6" type="ORF">FSB_LOCUS41022</name>
</gene>
<dbReference type="Pfam" id="PF13456">
    <property type="entry name" value="RVT_3"/>
    <property type="match status" value="1"/>
</dbReference>
<dbReference type="CDD" id="cd01650">
    <property type="entry name" value="RT_nLTR_like"/>
    <property type="match status" value="1"/>
</dbReference>
<dbReference type="GO" id="GO:0004523">
    <property type="term" value="F:RNA-DNA hybrid ribonuclease activity"/>
    <property type="evidence" value="ECO:0007669"/>
    <property type="project" value="InterPro"/>
</dbReference>
<dbReference type="PROSITE" id="PS50158">
    <property type="entry name" value="ZF_CCHC"/>
    <property type="match status" value="1"/>
</dbReference>
<dbReference type="Pfam" id="PF13966">
    <property type="entry name" value="zf-RVT"/>
    <property type="match status" value="1"/>
</dbReference>
<dbReference type="SUPFAM" id="SSF57756">
    <property type="entry name" value="Retrovirus zinc finger-like domains"/>
    <property type="match status" value="1"/>
</dbReference>
<keyword evidence="1" id="KW-0863">Zinc-finger</keyword>
<dbReference type="InterPro" id="IPR025836">
    <property type="entry name" value="Zn_knuckle_CX2CX4HX4C"/>
</dbReference>
<proteinExistence type="predicted"/>
<feature type="domain" description="Reverse transcriptase" evidence="5">
    <location>
        <begin position="902"/>
        <end position="1183"/>
    </location>
</feature>
<feature type="compositionally biased region" description="Basic and acidic residues" evidence="3">
    <location>
        <begin position="433"/>
        <end position="454"/>
    </location>
</feature>
<evidence type="ECO:0000256" key="1">
    <source>
        <dbReference type="PROSITE-ProRule" id="PRU00047"/>
    </source>
</evidence>
<organism evidence="6">
    <name type="scientific">Fagus sylvatica</name>
    <name type="common">Beechnut</name>
    <dbReference type="NCBI Taxonomy" id="28930"/>
    <lineage>
        <taxon>Eukaryota</taxon>
        <taxon>Viridiplantae</taxon>
        <taxon>Streptophyta</taxon>
        <taxon>Embryophyta</taxon>
        <taxon>Tracheophyta</taxon>
        <taxon>Spermatophyta</taxon>
        <taxon>Magnoliopsida</taxon>
        <taxon>eudicotyledons</taxon>
        <taxon>Gunneridae</taxon>
        <taxon>Pentapetalae</taxon>
        <taxon>rosids</taxon>
        <taxon>fabids</taxon>
        <taxon>Fagales</taxon>
        <taxon>Fagaceae</taxon>
        <taxon>Fagus</taxon>
    </lineage>
</organism>
<feature type="coiled-coil region" evidence="2">
    <location>
        <begin position="476"/>
        <end position="503"/>
    </location>
</feature>
<dbReference type="InterPro" id="IPR043502">
    <property type="entry name" value="DNA/RNA_pol_sf"/>
</dbReference>
<feature type="region of interest" description="Disordered" evidence="3">
    <location>
        <begin position="421"/>
        <end position="464"/>
    </location>
</feature>
<dbReference type="Pfam" id="PF14111">
    <property type="entry name" value="DUF4283"/>
    <property type="match status" value="1"/>
</dbReference>
<dbReference type="Pfam" id="PF03372">
    <property type="entry name" value="Exo_endo_phos"/>
    <property type="match status" value="1"/>
</dbReference>
<evidence type="ECO:0000256" key="3">
    <source>
        <dbReference type="SAM" id="MobiDB-lite"/>
    </source>
</evidence>
<dbReference type="InterPro" id="IPR000477">
    <property type="entry name" value="RT_dom"/>
</dbReference>
<dbReference type="PROSITE" id="PS50878">
    <property type="entry name" value="RT_POL"/>
    <property type="match status" value="1"/>
</dbReference>
<evidence type="ECO:0000313" key="6">
    <source>
        <dbReference type="EMBL" id="SPD13140.1"/>
    </source>
</evidence>
<dbReference type="Pfam" id="PF14392">
    <property type="entry name" value="zf-CCHC_4"/>
    <property type="match status" value="1"/>
</dbReference>
<dbReference type="GO" id="GO:0008270">
    <property type="term" value="F:zinc ion binding"/>
    <property type="evidence" value="ECO:0007669"/>
    <property type="project" value="UniProtKB-KW"/>
</dbReference>
<evidence type="ECO:0008006" key="7">
    <source>
        <dbReference type="Google" id="ProtNLM"/>
    </source>
</evidence>
<evidence type="ECO:0000259" key="4">
    <source>
        <dbReference type="PROSITE" id="PS50158"/>
    </source>
</evidence>
<dbReference type="Pfam" id="PF00078">
    <property type="entry name" value="RVT_1"/>
    <property type="match status" value="1"/>
</dbReference>
<dbReference type="InterPro" id="IPR036691">
    <property type="entry name" value="Endo/exonu/phosph_ase_sf"/>
</dbReference>
<dbReference type="InterPro" id="IPR001878">
    <property type="entry name" value="Znf_CCHC"/>
</dbReference>
<dbReference type="InterPro" id="IPR002156">
    <property type="entry name" value="RNaseH_domain"/>
</dbReference>
<evidence type="ECO:0000259" key="5">
    <source>
        <dbReference type="PROSITE" id="PS50878"/>
    </source>
</evidence>
<accession>A0A2N9HN58</accession>
<dbReference type="PANTHER" id="PTHR33116:SF86">
    <property type="entry name" value="REVERSE TRANSCRIPTASE DOMAIN-CONTAINING PROTEIN"/>
    <property type="match status" value="1"/>
</dbReference>
<dbReference type="CDD" id="cd06222">
    <property type="entry name" value="RNase_H_like"/>
    <property type="match status" value="1"/>
</dbReference>
<dbReference type="InterPro" id="IPR025558">
    <property type="entry name" value="DUF4283"/>
</dbReference>
<keyword evidence="2" id="KW-0175">Coiled coil</keyword>
<keyword evidence="1" id="KW-0862">Zinc</keyword>